<dbReference type="EMBL" id="JAAVLW010000005">
    <property type="protein sequence ID" value="NOJ47810.1"/>
    <property type="molecule type" value="Genomic_DNA"/>
</dbReference>
<gene>
    <name evidence="2" type="ORF">HCN50_16400</name>
</gene>
<organism evidence="2 3">
    <name type="scientific">Bradyrhizobium archetypum</name>
    <dbReference type="NCBI Taxonomy" id="2721160"/>
    <lineage>
        <taxon>Bacteria</taxon>
        <taxon>Pseudomonadati</taxon>
        <taxon>Pseudomonadota</taxon>
        <taxon>Alphaproteobacteria</taxon>
        <taxon>Hyphomicrobiales</taxon>
        <taxon>Nitrobacteraceae</taxon>
        <taxon>Bradyrhizobium</taxon>
    </lineage>
</organism>
<evidence type="ECO:0000313" key="3">
    <source>
        <dbReference type="Proteomes" id="UP000528734"/>
    </source>
</evidence>
<evidence type="ECO:0000313" key="2">
    <source>
        <dbReference type="EMBL" id="NOJ47810.1"/>
    </source>
</evidence>
<proteinExistence type="predicted"/>
<reference evidence="2 3" key="1">
    <citation type="submission" date="2020-03" db="EMBL/GenBank/DDBJ databases">
        <title>Bradyrhizobium diversity isolated from nodules of Muelleranthus trifoliolatus.</title>
        <authorList>
            <person name="Klepa M."/>
            <person name="Helene L."/>
            <person name="Hungria M."/>
        </authorList>
    </citation>
    <scope>NUCLEOTIDE SEQUENCE [LARGE SCALE GENOMIC DNA]</scope>
    <source>
        <strain evidence="2 3">WSM 1744</strain>
    </source>
</reference>
<protein>
    <submittedName>
        <fullName evidence="2">Uncharacterized protein</fullName>
    </submittedName>
</protein>
<name>A0A7Y4H563_9BRAD</name>
<feature type="signal peptide" evidence="1">
    <location>
        <begin position="1"/>
        <end position="20"/>
    </location>
</feature>
<accession>A0A7Y4H563</accession>
<dbReference type="Proteomes" id="UP000528734">
    <property type="component" value="Unassembled WGS sequence"/>
</dbReference>
<evidence type="ECO:0000256" key="1">
    <source>
        <dbReference type="SAM" id="SignalP"/>
    </source>
</evidence>
<dbReference type="AlphaFoldDB" id="A0A7Y4H563"/>
<dbReference type="RefSeq" id="WP_171710713.1">
    <property type="nucleotide sequence ID" value="NZ_JAAVLW010000005.1"/>
</dbReference>
<keyword evidence="1" id="KW-0732">Signal</keyword>
<sequence>MRRFTLSLFMVLACILQAEAEPTSIRCDGQYYQQQPQRYFVTYDLGTNHFVFENPGGNKLPGEIIAVSDAQLDFSLRADGGRILFSFDRKRNAMTWPGMPANELARSLLQHSCTEVPGRTMLSAFYRPEPFDPKRLDPVDAFSLTCTGEMGAYFVTLDRATRIVVLETYAAGQTMSGEITGTDDGVMKFAVAGRPDRFDLVWDERKRLLTWIGVAGNQSRPTKTHECAVTKPRSIMEGYSSLARWR</sequence>
<feature type="chain" id="PRO_5031251566" evidence="1">
    <location>
        <begin position="21"/>
        <end position="246"/>
    </location>
</feature>
<comment type="caution">
    <text evidence="2">The sequence shown here is derived from an EMBL/GenBank/DDBJ whole genome shotgun (WGS) entry which is preliminary data.</text>
</comment>
<keyword evidence="3" id="KW-1185">Reference proteome</keyword>